<dbReference type="RefSeq" id="WP_179566475.1">
    <property type="nucleotide sequence ID" value="NZ_JACBZY010000001.1"/>
</dbReference>
<accession>A0A852Y8K9</accession>
<protein>
    <recommendedName>
        <fullName evidence="4">DUF3558 domain-containing protein</fullName>
    </recommendedName>
</protein>
<keyword evidence="3" id="KW-1185">Reference proteome</keyword>
<evidence type="ECO:0008006" key="4">
    <source>
        <dbReference type="Google" id="ProtNLM"/>
    </source>
</evidence>
<dbReference type="PROSITE" id="PS51257">
    <property type="entry name" value="PROKAR_LIPOPROTEIN"/>
    <property type="match status" value="1"/>
</dbReference>
<name>A0A852Y8K9_9MICO</name>
<dbReference type="Proteomes" id="UP000553888">
    <property type="component" value="Unassembled WGS sequence"/>
</dbReference>
<evidence type="ECO:0000256" key="1">
    <source>
        <dbReference type="SAM" id="SignalP"/>
    </source>
</evidence>
<comment type="caution">
    <text evidence="2">The sequence shown here is derived from an EMBL/GenBank/DDBJ whole genome shotgun (WGS) entry which is preliminary data.</text>
</comment>
<proteinExistence type="predicted"/>
<feature type="chain" id="PRO_5032404228" description="DUF3558 domain-containing protein" evidence="1">
    <location>
        <begin position="28"/>
        <end position="364"/>
    </location>
</feature>
<keyword evidence="1" id="KW-0732">Signal</keyword>
<sequence length="364" mass="37324">MPSARAALAAVASVALVLVLAACDTAAAPPSPRASVTPSATASPAAAAKPASRIRIGCESVLSLTEARAYLGDSAKPQPVRADTLSTAAFVQAGGLACDWGFSDVDYLRLRVLPIDVDPAGLGSSFWGDRTADAASGARWDDFGVTSRIWCSGVESAGGGCMIDVVGAKLHVEMTTGTSRQGDQIVDQQAVVDHLGAAIGRVLDSAAPRPAWTPPYPVDDAATDCAAVDPDGALTSGFPVRGTPDGIPMPTNFGSTLEQIALTVSGAVACSFLDEEGRGVQLNGLIGSRWAWDAVRSRATAEGGRPLELRGAEDVIETCGSGGGYRTCTITLLHGGSVYEFSADEADEAAMRAGVERWLASRSS</sequence>
<evidence type="ECO:0000313" key="3">
    <source>
        <dbReference type="Proteomes" id="UP000553888"/>
    </source>
</evidence>
<evidence type="ECO:0000313" key="2">
    <source>
        <dbReference type="EMBL" id="NYG98743.1"/>
    </source>
</evidence>
<feature type="signal peptide" evidence="1">
    <location>
        <begin position="1"/>
        <end position="27"/>
    </location>
</feature>
<organism evidence="2 3">
    <name type="scientific">Schumannella luteola</name>
    <dbReference type="NCBI Taxonomy" id="472059"/>
    <lineage>
        <taxon>Bacteria</taxon>
        <taxon>Bacillati</taxon>
        <taxon>Actinomycetota</taxon>
        <taxon>Actinomycetes</taxon>
        <taxon>Micrococcales</taxon>
        <taxon>Microbacteriaceae</taxon>
        <taxon>Schumannella</taxon>
    </lineage>
</organism>
<reference evidence="2 3" key="1">
    <citation type="submission" date="2020-07" db="EMBL/GenBank/DDBJ databases">
        <title>Sequencing the genomes of 1000 actinobacteria strains.</title>
        <authorList>
            <person name="Klenk H.-P."/>
        </authorList>
    </citation>
    <scope>NUCLEOTIDE SEQUENCE [LARGE SCALE GENOMIC DNA]</scope>
    <source>
        <strain evidence="2 3">DSM 23141</strain>
    </source>
</reference>
<gene>
    <name evidence="2" type="ORF">BJ979_001369</name>
</gene>
<dbReference type="EMBL" id="JACBZY010000001">
    <property type="protein sequence ID" value="NYG98743.1"/>
    <property type="molecule type" value="Genomic_DNA"/>
</dbReference>
<dbReference type="AlphaFoldDB" id="A0A852Y8K9"/>